<dbReference type="InterPro" id="IPR035940">
    <property type="entry name" value="CAP_sf"/>
</dbReference>
<proteinExistence type="predicted"/>
<organism evidence="2 3">
    <name type="scientific">Kurthia sibirica</name>
    <dbReference type="NCBI Taxonomy" id="202750"/>
    <lineage>
        <taxon>Bacteria</taxon>
        <taxon>Bacillati</taxon>
        <taxon>Bacillota</taxon>
        <taxon>Bacilli</taxon>
        <taxon>Bacillales</taxon>
        <taxon>Caryophanaceae</taxon>
        <taxon>Kurthia</taxon>
    </lineage>
</organism>
<dbReference type="PANTHER" id="PTHR31157:SF1">
    <property type="entry name" value="SCP DOMAIN-CONTAINING PROTEIN"/>
    <property type="match status" value="1"/>
</dbReference>
<dbReference type="OrthoDB" id="9783944at2"/>
<dbReference type="EMBL" id="QFVR01000007">
    <property type="protein sequence ID" value="PWI25680.1"/>
    <property type="molecule type" value="Genomic_DNA"/>
</dbReference>
<feature type="domain" description="SCP" evidence="1">
    <location>
        <begin position="112"/>
        <end position="227"/>
    </location>
</feature>
<evidence type="ECO:0000313" key="2">
    <source>
        <dbReference type="EMBL" id="PWI25680.1"/>
    </source>
</evidence>
<dbReference type="CDD" id="cd05379">
    <property type="entry name" value="CAP_bacterial"/>
    <property type="match status" value="1"/>
</dbReference>
<dbReference type="InterPro" id="IPR014044">
    <property type="entry name" value="CAP_dom"/>
</dbReference>
<keyword evidence="3" id="KW-1185">Reference proteome</keyword>
<accession>A0A2U3AMC2</accession>
<name>A0A2U3AMC2_9BACL</name>
<protein>
    <recommendedName>
        <fullName evidence="1">SCP domain-containing protein</fullName>
    </recommendedName>
</protein>
<sequence>MNSMVASTSKRAFTALTLGILILQTLLITAPVQAKKSLPSIKITKQTTAYKGIGKGKLTTKIPPSIYKQYGKKGQWFKVKTQYKQYVWIKGAKKITATRSAEYRKMETDIIRLVNKERGKYNLKKLKNSASLKVMTTVRAQDMISQNYFGHYSPIYGRWSQFLYTNEYKFSLAGENVASGFVTAQGFVNAWMKSETHRENILNRRFNKMAITVLPGKSKNRYQTYAVQWFAQQ</sequence>
<comment type="caution">
    <text evidence="2">The sequence shown here is derived from an EMBL/GenBank/DDBJ whole genome shotgun (WGS) entry which is preliminary data.</text>
</comment>
<evidence type="ECO:0000259" key="1">
    <source>
        <dbReference type="Pfam" id="PF00188"/>
    </source>
</evidence>
<dbReference type="AlphaFoldDB" id="A0A2U3AMC2"/>
<dbReference type="Pfam" id="PF00188">
    <property type="entry name" value="CAP"/>
    <property type="match status" value="1"/>
</dbReference>
<evidence type="ECO:0000313" key="3">
    <source>
        <dbReference type="Proteomes" id="UP000245938"/>
    </source>
</evidence>
<dbReference type="Proteomes" id="UP000245938">
    <property type="component" value="Unassembled WGS sequence"/>
</dbReference>
<reference evidence="2 3" key="1">
    <citation type="submission" date="2018-05" db="EMBL/GenBank/DDBJ databases">
        <title>Kurthia sibirica genome sequence.</title>
        <authorList>
            <person name="Maclea K.S."/>
            <person name="Goen A.E."/>
        </authorList>
    </citation>
    <scope>NUCLEOTIDE SEQUENCE [LARGE SCALE GENOMIC DNA]</scope>
    <source>
        <strain evidence="2 3">ATCC 49154</strain>
    </source>
</reference>
<dbReference type="SUPFAM" id="SSF55797">
    <property type="entry name" value="PR-1-like"/>
    <property type="match status" value="1"/>
</dbReference>
<dbReference type="PANTHER" id="PTHR31157">
    <property type="entry name" value="SCP DOMAIN-CONTAINING PROTEIN"/>
    <property type="match status" value="1"/>
</dbReference>
<dbReference type="RefSeq" id="WP_109305734.1">
    <property type="nucleotide sequence ID" value="NZ_BJUF01000013.1"/>
</dbReference>
<dbReference type="Gene3D" id="3.40.33.10">
    <property type="entry name" value="CAP"/>
    <property type="match status" value="1"/>
</dbReference>
<gene>
    <name evidence="2" type="ORF">DEX24_07160</name>
</gene>